<accession>Q1AYJ5</accession>
<feature type="transmembrane region" description="Helical" evidence="6">
    <location>
        <begin position="98"/>
        <end position="119"/>
    </location>
</feature>
<evidence type="ECO:0000259" key="7">
    <source>
        <dbReference type="Pfam" id="PF04932"/>
    </source>
</evidence>
<reference evidence="8 9" key="1">
    <citation type="submission" date="2006-06" db="EMBL/GenBank/DDBJ databases">
        <title>Complete sequence of Rubrobacter xylanophilus DSM 9941.</title>
        <authorList>
            <consortium name="US DOE Joint Genome Institute"/>
            <person name="Copeland A."/>
            <person name="Lucas S."/>
            <person name="Lapidus A."/>
            <person name="Barry K."/>
            <person name="Detter J.C."/>
            <person name="Glavina del Rio T."/>
            <person name="Hammon N."/>
            <person name="Israni S."/>
            <person name="Dalin E."/>
            <person name="Tice H."/>
            <person name="Pitluck S."/>
            <person name="Munk A.C."/>
            <person name="Brettin T."/>
            <person name="Bruce D."/>
            <person name="Han C."/>
            <person name="Tapia R."/>
            <person name="Gilna P."/>
            <person name="Schmutz J."/>
            <person name="Larimer F."/>
            <person name="Land M."/>
            <person name="Hauser L."/>
            <person name="Kyrpides N."/>
            <person name="Lykidis A."/>
            <person name="da Costa M.S."/>
            <person name="Rainey F.A."/>
            <person name="Empadinhas N."/>
            <person name="Jolivet E."/>
            <person name="Battista J.R."/>
            <person name="Richardson P."/>
        </authorList>
    </citation>
    <scope>NUCLEOTIDE SEQUENCE [LARGE SCALE GENOMIC DNA]</scope>
    <source>
        <strain evidence="9">DSM 9941 / NBRC 16129 / PRD-1</strain>
    </source>
</reference>
<dbReference type="eggNOG" id="COG3307">
    <property type="taxonomic scope" value="Bacteria"/>
</dbReference>
<evidence type="ECO:0000313" key="8">
    <source>
        <dbReference type="EMBL" id="ABG03533.1"/>
    </source>
</evidence>
<feature type="transmembrane region" description="Helical" evidence="6">
    <location>
        <begin position="474"/>
        <end position="494"/>
    </location>
</feature>
<dbReference type="SUPFAM" id="SSF48452">
    <property type="entry name" value="TPR-like"/>
    <property type="match status" value="1"/>
</dbReference>
<dbReference type="SMART" id="SM00028">
    <property type="entry name" value="TPR"/>
    <property type="match status" value="2"/>
</dbReference>
<comment type="subcellular location">
    <subcellularLocation>
        <location evidence="1">Membrane</location>
        <topology evidence="1">Multi-pass membrane protein</topology>
    </subcellularLocation>
</comment>
<feature type="transmembrane region" description="Helical" evidence="6">
    <location>
        <begin position="72"/>
        <end position="92"/>
    </location>
</feature>
<evidence type="ECO:0000313" key="9">
    <source>
        <dbReference type="Proteomes" id="UP000006637"/>
    </source>
</evidence>
<dbReference type="Pfam" id="PF13432">
    <property type="entry name" value="TPR_16"/>
    <property type="match status" value="1"/>
</dbReference>
<dbReference type="STRING" id="266117.Rxyl_0559"/>
<evidence type="ECO:0000256" key="1">
    <source>
        <dbReference type="ARBA" id="ARBA00004141"/>
    </source>
</evidence>
<dbReference type="PANTHER" id="PTHR37422">
    <property type="entry name" value="TEICHURONIC ACID BIOSYNTHESIS PROTEIN TUAE"/>
    <property type="match status" value="1"/>
</dbReference>
<evidence type="ECO:0000256" key="3">
    <source>
        <dbReference type="ARBA" id="ARBA00022989"/>
    </source>
</evidence>
<feature type="transmembrane region" description="Helical" evidence="6">
    <location>
        <begin position="126"/>
        <end position="146"/>
    </location>
</feature>
<keyword evidence="5" id="KW-0802">TPR repeat</keyword>
<dbReference type="InterPro" id="IPR051533">
    <property type="entry name" value="WaaL-like"/>
</dbReference>
<feature type="transmembrane region" description="Helical" evidence="6">
    <location>
        <begin position="312"/>
        <end position="330"/>
    </location>
</feature>
<evidence type="ECO:0000256" key="6">
    <source>
        <dbReference type="SAM" id="Phobius"/>
    </source>
</evidence>
<proteinExistence type="predicted"/>
<feature type="transmembrane region" description="Helical" evidence="6">
    <location>
        <begin position="192"/>
        <end position="209"/>
    </location>
</feature>
<feature type="transmembrane region" description="Helical" evidence="6">
    <location>
        <begin position="215"/>
        <end position="231"/>
    </location>
</feature>
<dbReference type="GO" id="GO:0016020">
    <property type="term" value="C:membrane"/>
    <property type="evidence" value="ECO:0007669"/>
    <property type="project" value="UniProtKB-SubCell"/>
</dbReference>
<feature type="transmembrane region" description="Helical" evidence="6">
    <location>
        <begin position="166"/>
        <end position="185"/>
    </location>
</feature>
<dbReference type="HOGENOM" id="CLU_417313_0_0_11"/>
<dbReference type="InterPro" id="IPR011990">
    <property type="entry name" value="TPR-like_helical_dom_sf"/>
</dbReference>
<feature type="transmembrane region" description="Helical" evidence="6">
    <location>
        <begin position="422"/>
        <end position="440"/>
    </location>
</feature>
<gene>
    <name evidence="8" type="ordered locus">Rxyl_0559</name>
</gene>
<dbReference type="PROSITE" id="PS50293">
    <property type="entry name" value="TPR_REGION"/>
    <property type="match status" value="1"/>
</dbReference>
<feature type="domain" description="O-antigen ligase-related" evidence="7">
    <location>
        <begin position="298"/>
        <end position="429"/>
    </location>
</feature>
<dbReference type="InterPro" id="IPR019734">
    <property type="entry name" value="TPR_rpt"/>
</dbReference>
<name>Q1AYJ5_RUBXD</name>
<evidence type="ECO:0000256" key="2">
    <source>
        <dbReference type="ARBA" id="ARBA00022692"/>
    </source>
</evidence>
<dbReference type="KEGG" id="rxy:Rxyl_0559"/>
<keyword evidence="3 6" id="KW-1133">Transmembrane helix</keyword>
<organism evidence="8 9">
    <name type="scientific">Rubrobacter xylanophilus (strain DSM 9941 / JCM 11954 / NBRC 16129 / PRD-1)</name>
    <dbReference type="NCBI Taxonomy" id="266117"/>
    <lineage>
        <taxon>Bacteria</taxon>
        <taxon>Bacillati</taxon>
        <taxon>Actinomycetota</taxon>
        <taxon>Rubrobacteria</taxon>
        <taxon>Rubrobacterales</taxon>
        <taxon>Rubrobacteraceae</taxon>
        <taxon>Rubrobacter</taxon>
    </lineage>
</organism>
<dbReference type="PROSITE" id="PS50005">
    <property type="entry name" value="TPR"/>
    <property type="match status" value="2"/>
</dbReference>
<keyword evidence="2 6" id="KW-0812">Transmembrane</keyword>
<feature type="transmembrane region" description="Helical" evidence="6">
    <location>
        <begin position="238"/>
        <end position="259"/>
    </location>
</feature>
<dbReference type="PANTHER" id="PTHR37422:SF13">
    <property type="entry name" value="LIPOPOLYSACCHARIDE BIOSYNTHESIS PROTEIN PA4999-RELATED"/>
    <property type="match status" value="1"/>
</dbReference>
<feature type="transmembrane region" description="Helical" evidence="6">
    <location>
        <begin position="452"/>
        <end position="468"/>
    </location>
</feature>
<protein>
    <submittedName>
        <fullName evidence="8">O-antigen polymerase</fullName>
    </submittedName>
</protein>
<feature type="repeat" description="TPR" evidence="5">
    <location>
        <begin position="560"/>
        <end position="593"/>
    </location>
</feature>
<dbReference type="Pfam" id="PF04932">
    <property type="entry name" value="Wzy_C"/>
    <property type="match status" value="1"/>
</dbReference>
<evidence type="ECO:0000256" key="4">
    <source>
        <dbReference type="ARBA" id="ARBA00023136"/>
    </source>
</evidence>
<dbReference type="Gene3D" id="1.25.40.10">
    <property type="entry name" value="Tetratricopeptide repeat domain"/>
    <property type="match status" value="1"/>
</dbReference>
<feature type="transmembrane region" description="Helical" evidence="6">
    <location>
        <begin position="506"/>
        <end position="528"/>
    </location>
</feature>
<dbReference type="AlphaFoldDB" id="Q1AYJ5"/>
<sequence>MRKMEGLLKHARSRRLLPTLALAALALSAGWMGAWGAGYFVAVWGPVALLLAALALALSLAGVPPGRGAARAALGLLAAYTLWTFASVLWAANKGDAWAGAGKTAVYLLAFWVAAALVGAGASRRWALAASVLGPAAVAALTLPVLPESMGQMFHANRLLGTVNYYNGEAALLLVPFWVAVYLGGSRQAHPLLRGAVLAGAALSAQLAVLTQSRGAMFAMAASLPVFFLLSGKRLRGLLALAAPAAAVSLSFPELNRVYLEFLNEGSPREALQAALPEVWLLAAGAGLYGLAWGAADAVWSVDRRVVRAAGAVALAAALVGGAAGALAAVQRVGDPVAWAGEKWEAFRTNDTAGQEQSRYLSVSGSGRYTLWRVAWEDFARRPVLGVGTHNYEATYYRLREQAVGYVRQPHSLPLEVLAERGVVGGALLAGFLAVCVGAGLRERFGSLGGEGRAQVGALAAAVAYWFVHSSAEWFWQMPGVTLPAFLYLALLASPWRVARPSPLRWPLRAAAAAVALAAAAAVAPLYLADRAEAQSHGLRDPREALAAVERAQSLNPWDPRLREREAELAMQAGQWERAERAYREAIELNPRHFAPYMRLATYYERRGRLEDALRSYREALRRNPLDEELQRKVGWLASSAGRERQE</sequence>
<dbReference type="EMBL" id="CP000386">
    <property type="protein sequence ID" value="ABG03533.1"/>
    <property type="molecule type" value="Genomic_DNA"/>
</dbReference>
<keyword evidence="9" id="KW-1185">Reference proteome</keyword>
<dbReference type="Proteomes" id="UP000006637">
    <property type="component" value="Chromosome"/>
</dbReference>
<feature type="transmembrane region" description="Helical" evidence="6">
    <location>
        <begin position="279"/>
        <end position="300"/>
    </location>
</feature>
<dbReference type="InterPro" id="IPR007016">
    <property type="entry name" value="O-antigen_ligase-rel_domated"/>
</dbReference>
<feature type="transmembrane region" description="Helical" evidence="6">
    <location>
        <begin position="46"/>
        <end position="63"/>
    </location>
</feature>
<evidence type="ECO:0000256" key="5">
    <source>
        <dbReference type="PROSITE-ProRule" id="PRU00339"/>
    </source>
</evidence>
<dbReference type="eggNOG" id="COG0457">
    <property type="taxonomic scope" value="Bacteria"/>
</dbReference>
<feature type="repeat" description="TPR" evidence="5">
    <location>
        <begin position="594"/>
        <end position="627"/>
    </location>
</feature>
<keyword evidence="4 6" id="KW-0472">Membrane</keyword>